<dbReference type="Proteomes" id="UP000261905">
    <property type="component" value="Unassembled WGS sequence"/>
</dbReference>
<dbReference type="EMBL" id="QUBQ01000009">
    <property type="protein sequence ID" value="REK69281.1"/>
    <property type="molecule type" value="Genomic_DNA"/>
</dbReference>
<dbReference type="AlphaFoldDB" id="A0A371P093"/>
<feature type="region of interest" description="Disordered" evidence="1">
    <location>
        <begin position="46"/>
        <end position="136"/>
    </location>
</feature>
<proteinExistence type="predicted"/>
<feature type="compositionally biased region" description="Low complexity" evidence="1">
    <location>
        <begin position="80"/>
        <end position="96"/>
    </location>
</feature>
<reference evidence="2 3" key="1">
    <citation type="submission" date="2018-08" db="EMBL/GenBank/DDBJ databases">
        <title>Paenibacillus sp. M4BSY-1, whole genome shotgun sequence.</title>
        <authorList>
            <person name="Tuo L."/>
        </authorList>
    </citation>
    <scope>NUCLEOTIDE SEQUENCE [LARGE SCALE GENOMIC DNA]</scope>
    <source>
        <strain evidence="2 3">M4BSY-1</strain>
    </source>
</reference>
<dbReference type="RefSeq" id="WP_116050180.1">
    <property type="nucleotide sequence ID" value="NZ_QUBQ01000009.1"/>
</dbReference>
<comment type="caution">
    <text evidence="2">The sequence shown here is derived from an EMBL/GenBank/DDBJ whole genome shotgun (WGS) entry which is preliminary data.</text>
</comment>
<organism evidence="2 3">
    <name type="scientific">Paenibacillus paeoniae</name>
    <dbReference type="NCBI Taxonomy" id="2292705"/>
    <lineage>
        <taxon>Bacteria</taxon>
        <taxon>Bacillati</taxon>
        <taxon>Bacillota</taxon>
        <taxon>Bacilli</taxon>
        <taxon>Bacillales</taxon>
        <taxon>Paenibacillaceae</taxon>
        <taxon>Paenibacillus</taxon>
    </lineage>
</organism>
<evidence type="ECO:0000313" key="2">
    <source>
        <dbReference type="EMBL" id="REK69281.1"/>
    </source>
</evidence>
<sequence>MKKKPFIISVVSLLVLGLVIYGGVSLISKINEVKDLNGKIAEVEIPSDQENLEQPSFTDKEDVSNPSGKPELSPNPVGASTSHQPQSPSQQPSTTPGKTENQPSVTLKPVPTPSSNGGTGTKLTTIPTPDDKAKKKKEIDAATTTEMEKLRASCTAKSSSLVNQIVQQLKADKDATAESIQGDFLTDIMAAEASCDAQFNLLVGQAKTQYTAAGIDEQSLPDWSSDYESEKSKARSSALTAIASAMK</sequence>
<dbReference type="OrthoDB" id="2609221at2"/>
<keyword evidence="3" id="KW-1185">Reference proteome</keyword>
<evidence type="ECO:0000256" key="1">
    <source>
        <dbReference type="SAM" id="MobiDB-lite"/>
    </source>
</evidence>
<name>A0A371P093_9BACL</name>
<accession>A0A371P093</accession>
<protein>
    <submittedName>
        <fullName evidence="2">Uncharacterized protein</fullName>
    </submittedName>
</protein>
<evidence type="ECO:0000313" key="3">
    <source>
        <dbReference type="Proteomes" id="UP000261905"/>
    </source>
</evidence>
<gene>
    <name evidence="2" type="ORF">DX130_25555</name>
</gene>